<proteinExistence type="predicted"/>
<organism evidence="4">
    <name type="scientific">Gongylonema pulchrum</name>
    <dbReference type="NCBI Taxonomy" id="637853"/>
    <lineage>
        <taxon>Eukaryota</taxon>
        <taxon>Metazoa</taxon>
        <taxon>Ecdysozoa</taxon>
        <taxon>Nematoda</taxon>
        <taxon>Chromadorea</taxon>
        <taxon>Rhabditida</taxon>
        <taxon>Spirurina</taxon>
        <taxon>Spiruromorpha</taxon>
        <taxon>Spiruroidea</taxon>
        <taxon>Gongylonematidae</taxon>
        <taxon>Gongylonema</taxon>
    </lineage>
</organism>
<name>A0A183EP04_9BILA</name>
<evidence type="ECO:0000313" key="3">
    <source>
        <dbReference type="Proteomes" id="UP000271098"/>
    </source>
</evidence>
<evidence type="ECO:0000313" key="2">
    <source>
        <dbReference type="EMBL" id="VDN40404.1"/>
    </source>
</evidence>
<reference evidence="2 3" key="2">
    <citation type="submission" date="2018-11" db="EMBL/GenBank/DDBJ databases">
        <authorList>
            <consortium name="Pathogen Informatics"/>
        </authorList>
    </citation>
    <scope>NUCLEOTIDE SEQUENCE [LARGE SCALE GENOMIC DNA]</scope>
</reference>
<dbReference type="Proteomes" id="UP000271098">
    <property type="component" value="Unassembled WGS sequence"/>
</dbReference>
<dbReference type="WBParaSite" id="GPUH_0002272201-mRNA-1">
    <property type="protein sequence ID" value="GPUH_0002272201-mRNA-1"/>
    <property type="gene ID" value="GPUH_0002272201"/>
</dbReference>
<evidence type="ECO:0000256" key="1">
    <source>
        <dbReference type="SAM" id="MobiDB-lite"/>
    </source>
</evidence>
<keyword evidence="3" id="KW-1185">Reference proteome</keyword>
<dbReference type="AlphaFoldDB" id="A0A183EP04"/>
<feature type="region of interest" description="Disordered" evidence="1">
    <location>
        <begin position="1"/>
        <end position="45"/>
    </location>
</feature>
<reference evidence="4" key="1">
    <citation type="submission" date="2016-06" db="UniProtKB">
        <authorList>
            <consortium name="WormBaseParasite"/>
        </authorList>
    </citation>
    <scope>IDENTIFICATION</scope>
</reference>
<evidence type="ECO:0000313" key="4">
    <source>
        <dbReference type="WBParaSite" id="GPUH_0002272201-mRNA-1"/>
    </source>
</evidence>
<feature type="compositionally biased region" description="Basic and acidic residues" evidence="1">
    <location>
        <begin position="29"/>
        <end position="45"/>
    </location>
</feature>
<accession>A0A183EP04</accession>
<protein>
    <submittedName>
        <fullName evidence="4">RPN6_N domain-containing protein</fullName>
    </submittedName>
</protein>
<sequence>MFVQVPSITVDPPSDDGKSNASDDEDNYDDLKTAKGDEPKELNDKEKSANDLLHAVGKILQVQRGGIAALYQRNLDSPNAPLGKILQSLLFRD</sequence>
<gene>
    <name evidence="2" type="ORF">GPUH_LOCUS22693</name>
</gene>
<dbReference type="EMBL" id="UYRT01095719">
    <property type="protein sequence ID" value="VDN40404.1"/>
    <property type="molecule type" value="Genomic_DNA"/>
</dbReference>